<proteinExistence type="inferred from homology"/>
<dbReference type="AlphaFoldDB" id="A0A4R3K1D0"/>
<dbReference type="PANTHER" id="PTHR43673">
    <property type="entry name" value="NAD(P)H NITROREDUCTASE YDGI-RELATED"/>
    <property type="match status" value="1"/>
</dbReference>
<dbReference type="EMBL" id="SLZZ01000030">
    <property type="protein sequence ID" value="TCS75216.1"/>
    <property type="molecule type" value="Genomic_DNA"/>
</dbReference>
<dbReference type="RefSeq" id="WP_132383395.1">
    <property type="nucleotide sequence ID" value="NZ_DAISRC010000229.1"/>
</dbReference>
<keyword evidence="8" id="KW-1185">Reference proteome</keyword>
<dbReference type="GO" id="GO:0016491">
    <property type="term" value="F:oxidoreductase activity"/>
    <property type="evidence" value="ECO:0007669"/>
    <property type="project" value="UniProtKB-KW"/>
</dbReference>
<accession>A0A4R3K1D0</accession>
<dbReference type="SUPFAM" id="SSF55469">
    <property type="entry name" value="FMN-dependent nitroreductase-like"/>
    <property type="match status" value="1"/>
</dbReference>
<evidence type="ECO:0000256" key="1">
    <source>
        <dbReference type="ARBA" id="ARBA00001917"/>
    </source>
</evidence>
<dbReference type="OrthoDB" id="9812105at2"/>
<dbReference type="InterPro" id="IPR000415">
    <property type="entry name" value="Nitroreductase-like"/>
</dbReference>
<sequence length="168" mass="19100">MDFLDLAKERYSVRKFDKRKVEQEKIDSILEAGKLAPTACNYQPQRVLLIQSQDGLQRVKDCTRYHFDAPLTLIICYDSTVSWKRSFDNYDMGAVDAGIVTTHMILEIAELGLGSTWVGHFDPQKVKENFSLPENIIPVAILPIGYPAKESSPNPNHTKRQELEITAF</sequence>
<evidence type="ECO:0000259" key="6">
    <source>
        <dbReference type="Pfam" id="PF00881"/>
    </source>
</evidence>
<dbReference type="Gene3D" id="3.40.109.10">
    <property type="entry name" value="NADH Oxidase"/>
    <property type="match status" value="1"/>
</dbReference>
<evidence type="ECO:0000256" key="5">
    <source>
        <dbReference type="ARBA" id="ARBA00023002"/>
    </source>
</evidence>
<comment type="caution">
    <text evidence="7">The sequence shown here is derived from an EMBL/GenBank/DDBJ whole genome shotgun (WGS) entry which is preliminary data.</text>
</comment>
<evidence type="ECO:0000313" key="7">
    <source>
        <dbReference type="EMBL" id="TCS75216.1"/>
    </source>
</evidence>
<comment type="cofactor">
    <cofactor evidence="1">
        <name>FMN</name>
        <dbReference type="ChEBI" id="CHEBI:58210"/>
    </cofactor>
</comment>
<dbReference type="Pfam" id="PF00881">
    <property type="entry name" value="Nitroreductase"/>
    <property type="match status" value="2"/>
</dbReference>
<feature type="domain" description="Nitroreductase" evidence="6">
    <location>
        <begin position="68"/>
        <end position="146"/>
    </location>
</feature>
<dbReference type="Proteomes" id="UP000295726">
    <property type="component" value="Unassembled WGS sequence"/>
</dbReference>
<dbReference type="CDD" id="cd20609">
    <property type="entry name" value="nitroreductase"/>
    <property type="match status" value="1"/>
</dbReference>
<dbReference type="PANTHER" id="PTHR43673:SF2">
    <property type="entry name" value="NITROREDUCTASE"/>
    <property type="match status" value="1"/>
</dbReference>
<dbReference type="InterPro" id="IPR029479">
    <property type="entry name" value="Nitroreductase"/>
</dbReference>
<protein>
    <submittedName>
        <fullName evidence="7">Nitroreductase</fullName>
    </submittedName>
</protein>
<name>A0A4R3K1D0_9FIRM</name>
<evidence type="ECO:0000256" key="2">
    <source>
        <dbReference type="ARBA" id="ARBA00007118"/>
    </source>
</evidence>
<keyword evidence="5" id="KW-0560">Oxidoreductase</keyword>
<evidence type="ECO:0000256" key="4">
    <source>
        <dbReference type="ARBA" id="ARBA00022643"/>
    </source>
</evidence>
<gene>
    <name evidence="7" type="ORF">EDD59_13012</name>
</gene>
<organism evidence="7 8">
    <name type="scientific">Muricomes intestini</name>
    <dbReference type="NCBI Taxonomy" id="1796634"/>
    <lineage>
        <taxon>Bacteria</taxon>
        <taxon>Bacillati</taxon>
        <taxon>Bacillota</taxon>
        <taxon>Clostridia</taxon>
        <taxon>Lachnospirales</taxon>
        <taxon>Lachnospiraceae</taxon>
        <taxon>Muricomes</taxon>
    </lineage>
</organism>
<keyword evidence="3" id="KW-0285">Flavoprotein</keyword>
<reference evidence="7 8" key="1">
    <citation type="submission" date="2019-03" db="EMBL/GenBank/DDBJ databases">
        <title>Genomic Encyclopedia of Type Strains, Phase IV (KMG-IV): sequencing the most valuable type-strain genomes for metagenomic binning, comparative biology and taxonomic classification.</title>
        <authorList>
            <person name="Goeker M."/>
        </authorList>
    </citation>
    <scope>NUCLEOTIDE SEQUENCE [LARGE SCALE GENOMIC DNA]</scope>
    <source>
        <strain evidence="7 8">DSM 29489</strain>
    </source>
</reference>
<evidence type="ECO:0000313" key="8">
    <source>
        <dbReference type="Proteomes" id="UP000295726"/>
    </source>
</evidence>
<keyword evidence="4" id="KW-0288">FMN</keyword>
<evidence type="ECO:0000256" key="3">
    <source>
        <dbReference type="ARBA" id="ARBA00022630"/>
    </source>
</evidence>
<comment type="similarity">
    <text evidence="2">Belongs to the nitroreductase family.</text>
</comment>
<feature type="domain" description="Nitroreductase" evidence="6">
    <location>
        <begin position="8"/>
        <end position="61"/>
    </location>
</feature>